<comment type="pathway">
    <text evidence="1 8">Amino-acid biosynthesis; L-tryptophan biosynthesis; L-tryptophan from chorismate: step 5/5.</text>
</comment>
<dbReference type="PANTHER" id="PTHR43406">
    <property type="entry name" value="TRYPTOPHAN SYNTHASE, ALPHA CHAIN"/>
    <property type="match status" value="1"/>
</dbReference>
<dbReference type="SUPFAM" id="SSF51366">
    <property type="entry name" value="Ribulose-phoshate binding barrel"/>
    <property type="match status" value="1"/>
</dbReference>
<organism evidence="10 11">
    <name type="scientific">Brevundimonas vitisensis</name>
    <dbReference type="NCBI Taxonomy" id="2800818"/>
    <lineage>
        <taxon>Bacteria</taxon>
        <taxon>Pseudomonadati</taxon>
        <taxon>Pseudomonadota</taxon>
        <taxon>Alphaproteobacteria</taxon>
        <taxon>Caulobacterales</taxon>
        <taxon>Caulobacteraceae</taxon>
        <taxon>Brevundimonas</taxon>
    </lineage>
</organism>
<comment type="subunit">
    <text evidence="2 8">Tetramer of two alpha and two beta chains.</text>
</comment>
<evidence type="ECO:0000256" key="5">
    <source>
        <dbReference type="ARBA" id="ARBA00023141"/>
    </source>
</evidence>
<dbReference type="InterPro" id="IPR013785">
    <property type="entry name" value="Aldolase_TIM"/>
</dbReference>
<evidence type="ECO:0000256" key="8">
    <source>
        <dbReference type="HAMAP-Rule" id="MF_00131"/>
    </source>
</evidence>
<comment type="similarity">
    <text evidence="8 9">Belongs to the TrpA family.</text>
</comment>
<gene>
    <name evidence="8" type="primary">trpA</name>
    <name evidence="10" type="ORF">JIP62_11730</name>
</gene>
<dbReference type="EMBL" id="CP067977">
    <property type="protein sequence ID" value="QQQ17985.1"/>
    <property type="molecule type" value="Genomic_DNA"/>
</dbReference>
<feature type="active site" description="Proton acceptor" evidence="8">
    <location>
        <position position="60"/>
    </location>
</feature>
<protein>
    <recommendedName>
        <fullName evidence="8">Tryptophan synthase alpha chain</fullName>
        <ecNumber evidence="8">4.2.1.20</ecNumber>
    </recommendedName>
</protein>
<dbReference type="NCBIfam" id="TIGR00262">
    <property type="entry name" value="trpA"/>
    <property type="match status" value="1"/>
</dbReference>
<sequence>MTTARLDTCFAQTNGRDGKAVFVGYVMAGDPDLETTFQILKDFPGGIIELGLPFSDPMAEGPSIQRAAQRALAAGTTTRDVLALVRRLREVNTETPVVLMGYLNPIESYGYAAFAADAAEAGVDGLIVVDCPPEESAPLVEALEANHLSLIRLATPTSDDARLKVIAERTSGFIYYVSVAGVTGVKEAQTADVAPAVTRVRAASGLPVAVGFGIRTPERAAEIARVADAVVIGSAFVDEVAAALEANEAVAPRVLGRMQPLADAVALARQSENV</sequence>
<comment type="catalytic activity">
    <reaction evidence="7 8">
        <text>(1S,2R)-1-C-(indol-3-yl)glycerol 3-phosphate + L-serine = D-glyceraldehyde 3-phosphate + L-tryptophan + H2O</text>
        <dbReference type="Rhea" id="RHEA:10532"/>
        <dbReference type="ChEBI" id="CHEBI:15377"/>
        <dbReference type="ChEBI" id="CHEBI:33384"/>
        <dbReference type="ChEBI" id="CHEBI:57912"/>
        <dbReference type="ChEBI" id="CHEBI:58866"/>
        <dbReference type="ChEBI" id="CHEBI:59776"/>
        <dbReference type="EC" id="4.2.1.20"/>
    </reaction>
</comment>
<dbReference type="RefSeq" id="WP_201102360.1">
    <property type="nucleotide sequence ID" value="NZ_CP067977.1"/>
</dbReference>
<dbReference type="InterPro" id="IPR002028">
    <property type="entry name" value="Trp_synthase_suA"/>
</dbReference>
<evidence type="ECO:0000256" key="9">
    <source>
        <dbReference type="RuleBase" id="RU003662"/>
    </source>
</evidence>
<reference evidence="10 11" key="1">
    <citation type="submission" date="2021-01" db="EMBL/GenBank/DDBJ databases">
        <title>Brevundimonas vitis sp. nov., an bacterium isolated from grape (Vitis vinifera).</title>
        <authorList>
            <person name="Jiang L."/>
            <person name="Lee J."/>
        </authorList>
    </citation>
    <scope>NUCLEOTIDE SEQUENCE [LARGE SCALE GENOMIC DNA]</scope>
    <source>
        <strain evidence="10 11">GRTSA-9</strain>
    </source>
</reference>
<dbReference type="EC" id="4.2.1.20" evidence="8"/>
<dbReference type="PANTHER" id="PTHR43406:SF1">
    <property type="entry name" value="TRYPTOPHAN SYNTHASE ALPHA CHAIN, CHLOROPLASTIC"/>
    <property type="match status" value="1"/>
</dbReference>
<dbReference type="CDD" id="cd04724">
    <property type="entry name" value="Tryptophan_synthase_alpha"/>
    <property type="match status" value="1"/>
</dbReference>
<evidence type="ECO:0000256" key="7">
    <source>
        <dbReference type="ARBA" id="ARBA00049047"/>
    </source>
</evidence>
<dbReference type="Pfam" id="PF00290">
    <property type="entry name" value="Trp_syntA"/>
    <property type="match status" value="1"/>
</dbReference>
<dbReference type="HAMAP" id="MF_00131">
    <property type="entry name" value="Trp_synth_alpha"/>
    <property type="match status" value="1"/>
</dbReference>
<feature type="active site" description="Proton acceptor" evidence="8">
    <location>
        <position position="49"/>
    </location>
</feature>
<proteinExistence type="inferred from homology"/>
<dbReference type="GO" id="GO:0004834">
    <property type="term" value="F:tryptophan synthase activity"/>
    <property type="evidence" value="ECO:0007669"/>
    <property type="project" value="UniProtKB-EC"/>
</dbReference>
<evidence type="ECO:0000313" key="10">
    <source>
        <dbReference type="EMBL" id="QQQ17985.1"/>
    </source>
</evidence>
<dbReference type="InterPro" id="IPR011060">
    <property type="entry name" value="RibuloseP-bd_barrel"/>
</dbReference>
<comment type="function">
    <text evidence="8">The alpha subunit is responsible for the aldol cleavage of indoleglycerol phosphate to indole and glyceraldehyde 3-phosphate.</text>
</comment>
<evidence type="ECO:0000313" key="11">
    <source>
        <dbReference type="Proteomes" id="UP000595448"/>
    </source>
</evidence>
<evidence type="ECO:0000256" key="3">
    <source>
        <dbReference type="ARBA" id="ARBA00022605"/>
    </source>
</evidence>
<keyword evidence="5 8" id="KW-0057">Aromatic amino acid biosynthesis</keyword>
<accession>A0ABX7BR53</accession>
<keyword evidence="4 8" id="KW-0822">Tryptophan biosynthesis</keyword>
<name>A0ABX7BR53_9CAUL</name>
<evidence type="ECO:0000256" key="4">
    <source>
        <dbReference type="ARBA" id="ARBA00022822"/>
    </source>
</evidence>
<evidence type="ECO:0000256" key="1">
    <source>
        <dbReference type="ARBA" id="ARBA00004733"/>
    </source>
</evidence>
<evidence type="ECO:0000256" key="6">
    <source>
        <dbReference type="ARBA" id="ARBA00023239"/>
    </source>
</evidence>
<dbReference type="Gene3D" id="3.20.20.70">
    <property type="entry name" value="Aldolase class I"/>
    <property type="match status" value="1"/>
</dbReference>
<dbReference type="PROSITE" id="PS00167">
    <property type="entry name" value="TRP_SYNTHASE_ALPHA"/>
    <property type="match status" value="1"/>
</dbReference>
<dbReference type="InterPro" id="IPR018204">
    <property type="entry name" value="Trp_synthase_alpha_AS"/>
</dbReference>
<evidence type="ECO:0000256" key="2">
    <source>
        <dbReference type="ARBA" id="ARBA00011270"/>
    </source>
</evidence>
<keyword evidence="11" id="KW-1185">Reference proteome</keyword>
<keyword evidence="3 8" id="KW-0028">Amino-acid biosynthesis</keyword>
<keyword evidence="6 8" id="KW-0456">Lyase</keyword>
<dbReference type="Proteomes" id="UP000595448">
    <property type="component" value="Chromosome"/>
</dbReference>